<reference evidence="2" key="1">
    <citation type="submission" date="2018-04" db="EMBL/GenBank/DDBJ databases">
        <authorList>
            <person name="Liu S."/>
            <person name="Wang Z."/>
            <person name="Li J."/>
        </authorList>
    </citation>
    <scope>NUCLEOTIDE SEQUENCE [LARGE SCALE GENOMIC DNA]</scope>
    <source>
        <strain evidence="2">S1194</strain>
    </source>
</reference>
<dbReference type="InterPro" id="IPR040442">
    <property type="entry name" value="Pyrv_kinase-like_dom_sf"/>
</dbReference>
<dbReference type="InterPro" id="IPR039556">
    <property type="entry name" value="ICL/PEPM"/>
</dbReference>
<comment type="caution">
    <text evidence="1">The sequence shown here is derived from an EMBL/GenBank/DDBJ whole genome shotgun (WGS) entry which is preliminary data.</text>
</comment>
<dbReference type="CDD" id="cd00377">
    <property type="entry name" value="ICL_PEPM"/>
    <property type="match status" value="1"/>
</dbReference>
<accession>A0A2U1T1F8</accession>
<organism evidence="1 2">
    <name type="scientific">Homoserinimonas hongtaonis</name>
    <dbReference type="NCBI Taxonomy" id="2079791"/>
    <lineage>
        <taxon>Bacteria</taxon>
        <taxon>Bacillati</taxon>
        <taxon>Actinomycetota</taxon>
        <taxon>Actinomycetes</taxon>
        <taxon>Micrococcales</taxon>
        <taxon>Microbacteriaceae</taxon>
        <taxon>Homoserinimonas</taxon>
    </lineage>
</organism>
<keyword evidence="2" id="KW-1185">Reference proteome</keyword>
<dbReference type="EMBL" id="QEEX01000001">
    <property type="protein sequence ID" value="PWB97680.1"/>
    <property type="molecule type" value="Genomic_DNA"/>
</dbReference>
<dbReference type="AlphaFoldDB" id="A0A2U1T1F8"/>
<evidence type="ECO:0000313" key="1">
    <source>
        <dbReference type="EMBL" id="PWB97680.1"/>
    </source>
</evidence>
<name>A0A2U1T1F8_9MICO</name>
<dbReference type="Gene3D" id="3.20.20.60">
    <property type="entry name" value="Phosphoenolpyruvate-binding domains"/>
    <property type="match status" value="1"/>
</dbReference>
<dbReference type="Pfam" id="PF13714">
    <property type="entry name" value="PEP_mutase"/>
    <property type="match status" value="1"/>
</dbReference>
<evidence type="ECO:0000313" key="2">
    <source>
        <dbReference type="Proteomes" id="UP000244978"/>
    </source>
</evidence>
<keyword evidence="1" id="KW-0456">Lyase</keyword>
<dbReference type="SUPFAM" id="SSF51621">
    <property type="entry name" value="Phosphoenolpyruvate/pyruvate domain"/>
    <property type="match status" value="1"/>
</dbReference>
<proteinExistence type="predicted"/>
<dbReference type="PANTHER" id="PTHR42905:SF2">
    <property type="entry name" value="PHOSPHOENOLPYRUVATE CARBOXYLASE FAMILY PROTEIN"/>
    <property type="match status" value="1"/>
</dbReference>
<protein>
    <submittedName>
        <fullName evidence="1">2,3-dimethylmalate lyase</fullName>
    </submittedName>
</protein>
<dbReference type="RefSeq" id="WP_108997590.1">
    <property type="nucleotide sequence ID" value="NZ_QEEX01000001.1"/>
</dbReference>
<dbReference type="InterPro" id="IPR015813">
    <property type="entry name" value="Pyrv/PenolPyrv_kinase-like_dom"/>
</dbReference>
<sequence length="284" mass="29886">MTSATRFRALLNAGLVQAPGASDPLTARLVQQAGFDAVYMTGFGVTAARLGMPDLGLLTQSEMSDAARNMVRAVGIPVIADADNGYGGPSNVERTVHEYIQADVAALHLEDQTSPKRCGQLAGVHLMDDFRAARHIAAAVDARGEHDLIIIGRTDALGVEGLDVALDRARRYHDSGADLLFVDGVTTLAEAEAIGTKLEGPKVIALITGTEAARLTPAEARDLGYSIVLHPLDALFAATKAAASSLATLRRTGFSDAAAAFSYDDFMGVVGLDHHKRLDDTYGS</sequence>
<dbReference type="PANTHER" id="PTHR42905">
    <property type="entry name" value="PHOSPHOENOLPYRUVATE CARBOXYLASE"/>
    <property type="match status" value="1"/>
</dbReference>
<dbReference type="Proteomes" id="UP000244978">
    <property type="component" value="Unassembled WGS sequence"/>
</dbReference>
<gene>
    <name evidence="1" type="ORF">DF220_07440</name>
</gene>
<dbReference type="GO" id="GO:0016829">
    <property type="term" value="F:lyase activity"/>
    <property type="evidence" value="ECO:0007669"/>
    <property type="project" value="UniProtKB-KW"/>
</dbReference>